<evidence type="ECO:0000259" key="1">
    <source>
        <dbReference type="Pfam" id="PF03819"/>
    </source>
</evidence>
<dbReference type="InterPro" id="IPR004518">
    <property type="entry name" value="MazG-like_dom"/>
</dbReference>
<accession>A0A8S5R5T5</accession>
<reference evidence="2" key="1">
    <citation type="journal article" date="2021" name="Proc. Natl. Acad. Sci. U.S.A.">
        <title>A Catalog of Tens of Thousands of Viruses from Human Metagenomes Reveals Hidden Associations with Chronic Diseases.</title>
        <authorList>
            <person name="Tisza M.J."/>
            <person name="Buck C.B."/>
        </authorList>
    </citation>
    <scope>NUCLEOTIDE SEQUENCE</scope>
    <source>
        <strain evidence="2">CtCsQ3</strain>
    </source>
</reference>
<dbReference type="Gene3D" id="1.10.287.1080">
    <property type="entry name" value="MazG-like"/>
    <property type="match status" value="1"/>
</dbReference>
<proteinExistence type="predicted"/>
<organism evidence="2">
    <name type="scientific">virus sp. ctCsQ3</name>
    <dbReference type="NCBI Taxonomy" id="2826794"/>
    <lineage>
        <taxon>Viruses</taxon>
    </lineage>
</organism>
<feature type="domain" description="NTP pyrophosphohydrolase MazG-like" evidence="1">
    <location>
        <begin position="51"/>
        <end position="120"/>
    </location>
</feature>
<dbReference type="PIRSF" id="PIRSF006639">
    <property type="entry name" value="UCP006639_pph"/>
    <property type="match status" value="1"/>
</dbReference>
<dbReference type="SUPFAM" id="SSF101386">
    <property type="entry name" value="all-alpha NTP pyrophosphatases"/>
    <property type="match status" value="1"/>
</dbReference>
<sequence>MQGAEYQALAMRTNNKKSTDRLLNKIGDLKIGNRGEDTSEIELGGVLNAALGLSGEVGELNDMLKKWIFHEKQLDIDHAKKETGDICWYLAILCESFGWNLDEIMQINIDKLKARYPEGFDTYRANHRQAGDI</sequence>
<dbReference type="Pfam" id="PF03819">
    <property type="entry name" value="MazG"/>
    <property type="match status" value="1"/>
</dbReference>
<name>A0A8S5R5T5_9VIRU</name>
<protein>
    <submittedName>
        <fullName evidence="2">NTP-PPase-like protein</fullName>
    </submittedName>
</protein>
<dbReference type="EMBL" id="BK015823">
    <property type="protein sequence ID" value="DAE26775.1"/>
    <property type="molecule type" value="Genomic_DNA"/>
</dbReference>
<evidence type="ECO:0000313" key="2">
    <source>
        <dbReference type="EMBL" id="DAE26775.1"/>
    </source>
</evidence>
<dbReference type="InterPro" id="IPR011379">
    <property type="entry name" value="MazG-related_GP37"/>
</dbReference>
<dbReference type="CDD" id="cd11541">
    <property type="entry name" value="NTP-PPase_u4"/>
    <property type="match status" value="1"/>
</dbReference>